<dbReference type="OrthoDB" id="170871at2157"/>
<dbReference type="Proteomes" id="UP000185936">
    <property type="component" value="Unassembled WGS sequence"/>
</dbReference>
<sequence>MNRTTSITLTAILVVATVAVPLAAASAVPSSSVQSESGAGNESIAPGERFAAAVGVQNAEINGDVSERTFEVRIANAASDEAKAAVVADQFDASEARQTALEDRLAGLNESRNTGELGEGRYQAEVAPIVAEMRTVERQAAAAETVAMELPEDALDDQDVDVEAIRALRDRAGERGGPETAAIARSITGDDIDRSTTDDRTPADSTARPGEGQADDRDDNSERDTVATATEN</sequence>
<evidence type="ECO:0000256" key="1">
    <source>
        <dbReference type="SAM" id="MobiDB-lite"/>
    </source>
</evidence>
<reference evidence="3" key="1">
    <citation type="submission" date="2017-01" db="EMBL/GenBank/DDBJ databases">
        <authorList>
            <person name="Varghese N."/>
            <person name="Submissions S."/>
        </authorList>
    </citation>
    <scope>NUCLEOTIDE SEQUENCE [LARGE SCALE GENOMIC DNA]</scope>
    <source>
        <strain evidence="3">type strain: HArc-</strain>
    </source>
</reference>
<accession>A0A1N7GEF6</accession>
<keyword evidence="3" id="KW-1185">Reference proteome</keyword>
<name>A0A1N7GEF6_9EURY</name>
<dbReference type="STRING" id="308853.SAMN05421752_111129"/>
<protein>
    <submittedName>
        <fullName evidence="2">Uncharacterized protein</fullName>
    </submittedName>
</protein>
<feature type="region of interest" description="Disordered" evidence="1">
    <location>
        <begin position="169"/>
        <end position="232"/>
    </location>
</feature>
<dbReference type="AlphaFoldDB" id="A0A1N7GEF6"/>
<dbReference type="RefSeq" id="WP_076610006.1">
    <property type="nucleotide sequence ID" value="NZ_FTNR01000011.1"/>
</dbReference>
<evidence type="ECO:0000313" key="3">
    <source>
        <dbReference type="Proteomes" id="UP000185936"/>
    </source>
</evidence>
<dbReference type="EMBL" id="FTNR01000011">
    <property type="protein sequence ID" value="SIS10892.1"/>
    <property type="molecule type" value="Genomic_DNA"/>
</dbReference>
<organism evidence="2 3">
    <name type="scientific">Natronorubrum thiooxidans</name>
    <dbReference type="NCBI Taxonomy" id="308853"/>
    <lineage>
        <taxon>Archaea</taxon>
        <taxon>Methanobacteriati</taxon>
        <taxon>Methanobacteriota</taxon>
        <taxon>Stenosarchaea group</taxon>
        <taxon>Halobacteria</taxon>
        <taxon>Halobacteriales</taxon>
        <taxon>Natrialbaceae</taxon>
        <taxon>Natronorubrum</taxon>
    </lineage>
</organism>
<gene>
    <name evidence="2" type="ORF">SAMN05421752_111129</name>
</gene>
<proteinExistence type="predicted"/>
<evidence type="ECO:0000313" key="2">
    <source>
        <dbReference type="EMBL" id="SIS10892.1"/>
    </source>
</evidence>
<feature type="compositionally biased region" description="Basic and acidic residues" evidence="1">
    <location>
        <begin position="191"/>
        <end position="202"/>
    </location>
</feature>